<evidence type="ECO:0000256" key="9">
    <source>
        <dbReference type="ARBA" id="ARBA00025716"/>
    </source>
</evidence>
<evidence type="ECO:0000256" key="7">
    <source>
        <dbReference type="ARBA" id="ARBA00023128"/>
    </source>
</evidence>
<accession>A0A553IEM4</accession>
<evidence type="ECO:0000256" key="8">
    <source>
        <dbReference type="ARBA" id="ARBA00023136"/>
    </source>
</evidence>
<comment type="caution">
    <text evidence="10">The sequence shown here is derived from an EMBL/GenBank/DDBJ whole genome shotgun (WGS) entry which is preliminary data.</text>
</comment>
<dbReference type="EMBL" id="VFLP01000002">
    <property type="protein sequence ID" value="TRX98649.1"/>
    <property type="molecule type" value="Genomic_DNA"/>
</dbReference>
<keyword evidence="2" id="KW-0813">Transport</keyword>
<evidence type="ECO:0000256" key="2">
    <source>
        <dbReference type="ARBA" id="ARBA00022448"/>
    </source>
</evidence>
<reference evidence="11" key="1">
    <citation type="submission" date="2019-06" db="EMBL/GenBank/DDBJ databases">
        <title>Draft genome sequence of the griseofulvin-producing fungus Xylaria cubensis strain G536.</title>
        <authorList>
            <person name="Mead M.E."/>
            <person name="Raja H.A."/>
            <person name="Steenwyk J.L."/>
            <person name="Knowles S.L."/>
            <person name="Oberlies N.H."/>
            <person name="Rokas A."/>
        </authorList>
    </citation>
    <scope>NUCLEOTIDE SEQUENCE [LARGE SCALE GENOMIC DNA]</scope>
    <source>
        <strain evidence="11">G536</strain>
    </source>
</reference>
<evidence type="ECO:0000256" key="4">
    <source>
        <dbReference type="ARBA" id="ARBA00022787"/>
    </source>
</evidence>
<comment type="subcellular location">
    <subcellularLocation>
        <location evidence="1">Mitochondrion outer membrane</location>
        <topology evidence="1">Single-pass membrane protein</topology>
    </subcellularLocation>
</comment>
<keyword evidence="8" id="KW-0472">Membrane</keyword>
<dbReference type="GO" id="GO:0005741">
    <property type="term" value="C:mitochondrial outer membrane"/>
    <property type="evidence" value="ECO:0007669"/>
    <property type="project" value="UniProtKB-SubCell"/>
</dbReference>
<comment type="similarity">
    <text evidence="9">Belongs to the Tom5 family.</text>
</comment>
<dbReference type="InterPro" id="IPR019603">
    <property type="entry name" value="Tom5"/>
</dbReference>
<dbReference type="GO" id="GO:0006626">
    <property type="term" value="P:protein targeting to mitochondrion"/>
    <property type="evidence" value="ECO:0007669"/>
    <property type="project" value="UniProtKB-ARBA"/>
</dbReference>
<gene>
    <name evidence="10" type="ORF">FHL15_000723</name>
</gene>
<organism evidence="10 11">
    <name type="scientific">Xylaria flabelliformis</name>
    <dbReference type="NCBI Taxonomy" id="2512241"/>
    <lineage>
        <taxon>Eukaryota</taxon>
        <taxon>Fungi</taxon>
        <taxon>Dikarya</taxon>
        <taxon>Ascomycota</taxon>
        <taxon>Pezizomycotina</taxon>
        <taxon>Sordariomycetes</taxon>
        <taxon>Xylariomycetidae</taxon>
        <taxon>Xylariales</taxon>
        <taxon>Xylariaceae</taxon>
        <taxon>Xylaria</taxon>
    </lineage>
</organism>
<evidence type="ECO:0000313" key="11">
    <source>
        <dbReference type="Proteomes" id="UP000319160"/>
    </source>
</evidence>
<dbReference type="GO" id="GO:0015031">
    <property type="term" value="P:protein transport"/>
    <property type="evidence" value="ECO:0007669"/>
    <property type="project" value="UniProtKB-KW"/>
</dbReference>
<dbReference type="Pfam" id="PF10642">
    <property type="entry name" value="Tom5"/>
    <property type="match status" value="1"/>
</dbReference>
<keyword evidence="4" id="KW-1000">Mitochondrion outer membrane</keyword>
<keyword evidence="7" id="KW-0496">Mitochondrion</keyword>
<evidence type="ECO:0000256" key="1">
    <source>
        <dbReference type="ARBA" id="ARBA00004572"/>
    </source>
</evidence>
<keyword evidence="11" id="KW-1185">Reference proteome</keyword>
<evidence type="ECO:0000256" key="3">
    <source>
        <dbReference type="ARBA" id="ARBA00022692"/>
    </source>
</evidence>
<proteinExistence type="inferred from homology"/>
<evidence type="ECO:0000256" key="5">
    <source>
        <dbReference type="ARBA" id="ARBA00022927"/>
    </source>
</evidence>
<dbReference type="OrthoDB" id="4150500at2759"/>
<keyword evidence="5" id="KW-0653">Protein transport</keyword>
<dbReference type="Proteomes" id="UP000319160">
    <property type="component" value="Unassembled WGS sequence"/>
</dbReference>
<evidence type="ECO:0000256" key="6">
    <source>
        <dbReference type="ARBA" id="ARBA00022989"/>
    </source>
</evidence>
<name>A0A553IEM4_9PEZI</name>
<protein>
    <submittedName>
        <fullName evidence="10">Uncharacterized protein</fullName>
    </submittedName>
</protein>
<dbReference type="AlphaFoldDB" id="A0A553IEM4"/>
<keyword evidence="6" id="KW-1133">Transmembrane helix</keyword>
<evidence type="ECO:0000313" key="10">
    <source>
        <dbReference type="EMBL" id="TRX98649.1"/>
    </source>
</evidence>
<sequence length="76" mass="8288">MFGGFAPPQLSEAEIRQLEGEANFTVKQFLATAAVLYICEPGSIKTIDTHARTHARKAYPPVVGCGHLTESEDTRL</sequence>
<keyword evidence="3" id="KW-0812">Transmembrane</keyword>